<dbReference type="GO" id="GO:0047936">
    <property type="term" value="F:glucose 1-dehydrogenase [NAD(P)+] activity"/>
    <property type="evidence" value="ECO:0007669"/>
    <property type="project" value="UniProtKB-EC"/>
</dbReference>
<protein>
    <submittedName>
        <fullName evidence="3">Glucose 1-dehydrogenase</fullName>
        <ecNumber evidence="3">1.1.1.47</ecNumber>
    </submittedName>
</protein>
<dbReference type="NCBIfam" id="NF005559">
    <property type="entry name" value="PRK07231.1"/>
    <property type="match status" value="1"/>
</dbReference>
<organism evidence="3 4">
    <name type="scientific">Cellulomonas fimi</name>
    <dbReference type="NCBI Taxonomy" id="1708"/>
    <lineage>
        <taxon>Bacteria</taxon>
        <taxon>Bacillati</taxon>
        <taxon>Actinomycetota</taxon>
        <taxon>Actinomycetes</taxon>
        <taxon>Micrococcales</taxon>
        <taxon>Cellulomonadaceae</taxon>
        <taxon>Cellulomonas</taxon>
    </lineage>
</organism>
<reference evidence="3 4" key="1">
    <citation type="submission" date="2020-04" db="EMBL/GenBank/DDBJ databases">
        <title>Sequencing and Assembly of C. fimi.</title>
        <authorList>
            <person name="Ramsey A.R."/>
        </authorList>
    </citation>
    <scope>NUCLEOTIDE SEQUENCE [LARGE SCALE GENOMIC DNA]</scope>
    <source>
        <strain evidence="3 4">SB</strain>
    </source>
</reference>
<comment type="similarity">
    <text evidence="1">Belongs to the short-chain dehydrogenases/reductases (SDR) family.</text>
</comment>
<evidence type="ECO:0000313" key="3">
    <source>
        <dbReference type="EMBL" id="NMR18846.1"/>
    </source>
</evidence>
<dbReference type="AlphaFoldDB" id="A0A7Y0LVW8"/>
<dbReference type="EMBL" id="JABCJJ010000001">
    <property type="protein sequence ID" value="NMR18846.1"/>
    <property type="molecule type" value="Genomic_DNA"/>
</dbReference>
<dbReference type="InterPro" id="IPR002347">
    <property type="entry name" value="SDR_fam"/>
</dbReference>
<dbReference type="PANTHER" id="PTHR24321:SF8">
    <property type="entry name" value="ESTRADIOL 17-BETA-DEHYDROGENASE 8-RELATED"/>
    <property type="match status" value="1"/>
</dbReference>
<dbReference type="FunFam" id="3.40.50.720:FF:000084">
    <property type="entry name" value="Short-chain dehydrogenase reductase"/>
    <property type="match status" value="1"/>
</dbReference>
<dbReference type="RefSeq" id="WP_169322755.1">
    <property type="nucleotide sequence ID" value="NZ_JABCJJ010000001.1"/>
</dbReference>
<comment type="caution">
    <text evidence="3">The sequence shown here is derived from an EMBL/GenBank/DDBJ whole genome shotgun (WGS) entry which is preliminary data.</text>
</comment>
<dbReference type="InterPro" id="IPR036291">
    <property type="entry name" value="NAD(P)-bd_dom_sf"/>
</dbReference>
<dbReference type="InterPro" id="IPR020904">
    <property type="entry name" value="Sc_DH/Rdtase_CS"/>
</dbReference>
<evidence type="ECO:0000256" key="2">
    <source>
        <dbReference type="ARBA" id="ARBA00023002"/>
    </source>
</evidence>
<dbReference type="Gene3D" id="3.40.50.720">
    <property type="entry name" value="NAD(P)-binding Rossmann-like Domain"/>
    <property type="match status" value="1"/>
</dbReference>
<sequence>MGRFDGRVAIVTGGARGMGEAEVRRLVDEGASVVIGDVLVEEGQALADELGDKVVFVDLDVSDEMAWEKAVLAAHEAFGPVDVLVNNAGILAWGPIDQTDPETFRRVLDVNLTGAFLGIRAVAPDMKAAGKGAIVNISSAAGLVGMQNLPAYSASKWGLRGLTKSAAMDLGHSGIRVNSIHPGGVRTPMAAGADDPSAYAGQAVTRIGEPEEIAAAVAFLASDEAANITGAELAVDGGLVLGTVR</sequence>
<keyword evidence="2 3" id="KW-0560">Oxidoreductase</keyword>
<dbReference type="SUPFAM" id="SSF51735">
    <property type="entry name" value="NAD(P)-binding Rossmann-fold domains"/>
    <property type="match status" value="1"/>
</dbReference>
<dbReference type="PRINTS" id="PR00080">
    <property type="entry name" value="SDRFAMILY"/>
</dbReference>
<proteinExistence type="inferred from homology"/>
<dbReference type="PRINTS" id="PR00081">
    <property type="entry name" value="GDHRDH"/>
</dbReference>
<dbReference type="EC" id="1.1.1.47" evidence="3"/>
<dbReference type="PANTHER" id="PTHR24321">
    <property type="entry name" value="DEHYDROGENASES, SHORT CHAIN"/>
    <property type="match status" value="1"/>
</dbReference>
<dbReference type="Proteomes" id="UP000562124">
    <property type="component" value="Unassembled WGS sequence"/>
</dbReference>
<evidence type="ECO:0000313" key="4">
    <source>
        <dbReference type="Proteomes" id="UP000562124"/>
    </source>
</evidence>
<dbReference type="PROSITE" id="PS00061">
    <property type="entry name" value="ADH_SHORT"/>
    <property type="match status" value="1"/>
</dbReference>
<gene>
    <name evidence="3" type="ORF">HIR71_01160</name>
</gene>
<accession>A0A7Y0LVW8</accession>
<keyword evidence="4" id="KW-1185">Reference proteome</keyword>
<dbReference type="Pfam" id="PF13561">
    <property type="entry name" value="adh_short_C2"/>
    <property type="match status" value="1"/>
</dbReference>
<name>A0A7Y0LVW8_CELFI</name>
<evidence type="ECO:0000256" key="1">
    <source>
        <dbReference type="ARBA" id="ARBA00006484"/>
    </source>
</evidence>